<reference evidence="1 2" key="1">
    <citation type="journal article" date="2019" name="Commun. Biol.">
        <title>The bagworm genome reveals a unique fibroin gene that provides high tensile strength.</title>
        <authorList>
            <person name="Kono N."/>
            <person name="Nakamura H."/>
            <person name="Ohtoshi R."/>
            <person name="Tomita M."/>
            <person name="Numata K."/>
            <person name="Arakawa K."/>
        </authorList>
    </citation>
    <scope>NUCLEOTIDE SEQUENCE [LARGE SCALE GENOMIC DNA]</scope>
</reference>
<dbReference type="EMBL" id="BGZK01002345">
    <property type="protein sequence ID" value="GBP93161.1"/>
    <property type="molecule type" value="Genomic_DNA"/>
</dbReference>
<protein>
    <submittedName>
        <fullName evidence="1">Uncharacterized protein</fullName>
    </submittedName>
</protein>
<name>A0A4C1ZWF3_EUMVA</name>
<sequence length="123" mass="13710">MTLGYDIIKRLRNRLLRVLAHVRSRSDAVALAYNSRTSHLNVSLILSSAAGGARSFAGMTCAFFPGLDPDKRSSRFLKRLRLENSDFEPHARFRIEAANDQSPMLIAPKIALGLTSSLRVSFY</sequence>
<evidence type="ECO:0000313" key="2">
    <source>
        <dbReference type="Proteomes" id="UP000299102"/>
    </source>
</evidence>
<comment type="caution">
    <text evidence="1">The sequence shown here is derived from an EMBL/GenBank/DDBJ whole genome shotgun (WGS) entry which is preliminary data.</text>
</comment>
<dbReference type="Proteomes" id="UP000299102">
    <property type="component" value="Unassembled WGS sequence"/>
</dbReference>
<keyword evidence="2" id="KW-1185">Reference proteome</keyword>
<gene>
    <name evidence="1" type="ORF">EVAR_87112_1</name>
</gene>
<proteinExistence type="predicted"/>
<dbReference type="AlphaFoldDB" id="A0A4C1ZWF3"/>
<organism evidence="1 2">
    <name type="scientific">Eumeta variegata</name>
    <name type="common">Bagworm moth</name>
    <name type="synonym">Eumeta japonica</name>
    <dbReference type="NCBI Taxonomy" id="151549"/>
    <lineage>
        <taxon>Eukaryota</taxon>
        <taxon>Metazoa</taxon>
        <taxon>Ecdysozoa</taxon>
        <taxon>Arthropoda</taxon>
        <taxon>Hexapoda</taxon>
        <taxon>Insecta</taxon>
        <taxon>Pterygota</taxon>
        <taxon>Neoptera</taxon>
        <taxon>Endopterygota</taxon>
        <taxon>Lepidoptera</taxon>
        <taxon>Glossata</taxon>
        <taxon>Ditrysia</taxon>
        <taxon>Tineoidea</taxon>
        <taxon>Psychidae</taxon>
        <taxon>Oiketicinae</taxon>
        <taxon>Eumeta</taxon>
    </lineage>
</organism>
<evidence type="ECO:0000313" key="1">
    <source>
        <dbReference type="EMBL" id="GBP93161.1"/>
    </source>
</evidence>
<accession>A0A4C1ZWF3</accession>